<evidence type="ECO:0000313" key="2">
    <source>
        <dbReference type="EMBL" id="GAH48016.1"/>
    </source>
</evidence>
<proteinExistence type="inferred from homology"/>
<comment type="similarity">
    <text evidence="1">Belongs to the phD/YefM antitoxin family.</text>
</comment>
<dbReference type="AlphaFoldDB" id="X1FQT9"/>
<reference evidence="2" key="1">
    <citation type="journal article" date="2014" name="Front. Microbiol.">
        <title>High frequency of phylogenetically diverse reductive dehalogenase-homologous genes in deep subseafloor sedimentary metagenomes.</title>
        <authorList>
            <person name="Kawai M."/>
            <person name="Futagami T."/>
            <person name="Toyoda A."/>
            <person name="Takaki Y."/>
            <person name="Nishi S."/>
            <person name="Hori S."/>
            <person name="Arai W."/>
            <person name="Tsubouchi T."/>
            <person name="Morono Y."/>
            <person name="Uchiyama I."/>
            <person name="Ito T."/>
            <person name="Fujiyama A."/>
            <person name="Inagaki F."/>
            <person name="Takami H."/>
        </authorList>
    </citation>
    <scope>NUCLEOTIDE SEQUENCE</scope>
    <source>
        <strain evidence="2">Expedition CK06-06</strain>
    </source>
</reference>
<dbReference type="InterPro" id="IPR036165">
    <property type="entry name" value="YefM-like_sf"/>
</dbReference>
<evidence type="ECO:0000256" key="1">
    <source>
        <dbReference type="ARBA" id="ARBA00009981"/>
    </source>
</evidence>
<accession>X1FQT9</accession>
<evidence type="ECO:0008006" key="3">
    <source>
        <dbReference type="Google" id="ProtNLM"/>
    </source>
</evidence>
<comment type="caution">
    <text evidence="2">The sequence shown here is derived from an EMBL/GenBank/DDBJ whole genome shotgun (WGS) entry which is preliminary data.</text>
</comment>
<dbReference type="SUPFAM" id="SSF143120">
    <property type="entry name" value="YefM-like"/>
    <property type="match status" value="1"/>
</dbReference>
<dbReference type="EMBL" id="BARU01021584">
    <property type="protein sequence ID" value="GAH48016.1"/>
    <property type="molecule type" value="Genomic_DNA"/>
</dbReference>
<gene>
    <name evidence="2" type="ORF">S03H2_35315</name>
</gene>
<protein>
    <recommendedName>
        <fullName evidence="3">Antitoxin</fullName>
    </recommendedName>
</protein>
<organism evidence="2">
    <name type="scientific">marine sediment metagenome</name>
    <dbReference type="NCBI Taxonomy" id="412755"/>
    <lineage>
        <taxon>unclassified sequences</taxon>
        <taxon>metagenomes</taxon>
        <taxon>ecological metagenomes</taxon>
    </lineage>
</organism>
<sequence>MKTVKERYVVDNEGKKTDVILSVEDYDKLIEDLHDLAVIAERRDEVPVSMDEMKKAMY</sequence>
<name>X1FQT9_9ZZZZ</name>